<dbReference type="Gene3D" id="2.20.110.10">
    <property type="entry name" value="Histone H3 K4-specific methyltransferase SET7/9 N-terminal domain"/>
    <property type="match status" value="3"/>
</dbReference>
<keyword evidence="3" id="KW-1185">Reference proteome</keyword>
<dbReference type="Proteomes" id="UP000092612">
    <property type="component" value="Unassembled WGS sequence"/>
</dbReference>
<dbReference type="InterPro" id="IPR011652">
    <property type="entry name" value="MORN_2"/>
</dbReference>
<keyword evidence="1" id="KW-0732">Signal</keyword>
<proteinExistence type="predicted"/>
<dbReference type="Pfam" id="PF07661">
    <property type="entry name" value="MORN_2"/>
    <property type="match status" value="4"/>
</dbReference>
<protein>
    <recommendedName>
        <fullName evidence="4">Preprotein translocase YidC</fullName>
    </recommendedName>
</protein>
<dbReference type="KEGG" id="prn:BW723_11970"/>
<dbReference type="AlphaFoldDB" id="A0A1B8TQG1"/>
<dbReference type="SUPFAM" id="SSF82185">
    <property type="entry name" value="Histone H3 K4-specific methyltransferase SET7/9 N-terminal domain"/>
    <property type="match status" value="1"/>
</dbReference>
<dbReference type="OrthoDB" id="9785122at2"/>
<feature type="chain" id="PRO_5008615475" description="Preprotein translocase YidC" evidence="1">
    <location>
        <begin position="26"/>
        <end position="237"/>
    </location>
</feature>
<reference evidence="3" key="1">
    <citation type="submission" date="2016-02" db="EMBL/GenBank/DDBJ databases">
        <title>Paenibacillus sp. LPB0068, isolated from Crassostrea gigas.</title>
        <authorList>
            <person name="Shin S.-K."/>
            <person name="Yi H."/>
        </authorList>
    </citation>
    <scope>NUCLEOTIDE SEQUENCE [LARGE SCALE GENOMIC DNA]</scope>
    <source>
        <strain evidence="3">KCTC 23969</strain>
    </source>
</reference>
<gene>
    <name evidence="2" type="ORF">LPB301_15805</name>
</gene>
<accession>A0A1B8TQG1</accession>
<dbReference type="STRING" id="996801.BW723_11970"/>
<feature type="signal peptide" evidence="1">
    <location>
        <begin position="1"/>
        <end position="25"/>
    </location>
</feature>
<dbReference type="PANTHER" id="PTHR33706">
    <property type="entry name" value="MORN VARIANT REPEAT PROTEIN"/>
    <property type="match status" value="1"/>
</dbReference>
<name>A0A1B8TQG1_9FLAO</name>
<sequence>MLNIKRLGFVFVFLTCFFSSININAQKINQFDANKKRTGIWKKYHPNKRIRYTGQFMNGKEVGVFKFYDITDSRNPTIIKTFSATSDSVAVSFYSINGILKSKGIFIGKKRVGVWKYFFADGKLMSKEFYIDGKLEGELVNYYPNGKPAEISIYRAGLKNGLSQKYSSKGILIEELMYQNNKPNGIAKYFELTGILKEKGVYKDGKRFGKWEFYLDGEMASEEENKKKKTFTKTKKN</sequence>
<evidence type="ECO:0000313" key="3">
    <source>
        <dbReference type="Proteomes" id="UP000092612"/>
    </source>
</evidence>
<dbReference type="PANTHER" id="PTHR33706:SF1">
    <property type="entry name" value="TPR REPEAT PROTEIN"/>
    <property type="match status" value="1"/>
</dbReference>
<comment type="caution">
    <text evidence="2">The sequence shown here is derived from an EMBL/GenBank/DDBJ whole genome shotgun (WGS) entry which is preliminary data.</text>
</comment>
<dbReference type="EMBL" id="LSFL01000042">
    <property type="protein sequence ID" value="OBY61794.1"/>
    <property type="molecule type" value="Genomic_DNA"/>
</dbReference>
<organism evidence="2 3">
    <name type="scientific">Polaribacter reichenbachii</name>
    <dbReference type="NCBI Taxonomy" id="996801"/>
    <lineage>
        <taxon>Bacteria</taxon>
        <taxon>Pseudomonadati</taxon>
        <taxon>Bacteroidota</taxon>
        <taxon>Flavobacteriia</taxon>
        <taxon>Flavobacteriales</taxon>
        <taxon>Flavobacteriaceae</taxon>
    </lineage>
</organism>
<evidence type="ECO:0008006" key="4">
    <source>
        <dbReference type="Google" id="ProtNLM"/>
    </source>
</evidence>
<evidence type="ECO:0000256" key="1">
    <source>
        <dbReference type="SAM" id="SignalP"/>
    </source>
</evidence>
<evidence type="ECO:0000313" key="2">
    <source>
        <dbReference type="EMBL" id="OBY61794.1"/>
    </source>
</evidence>
<dbReference type="RefSeq" id="WP_068365209.1">
    <property type="nucleotide sequence ID" value="NZ_CP019337.1"/>
</dbReference>